<keyword evidence="7" id="KW-0479">Metal-binding</keyword>
<evidence type="ECO:0000256" key="12">
    <source>
        <dbReference type="ARBA" id="ARBA00049265"/>
    </source>
</evidence>
<dbReference type="EMBL" id="JAODAN010000001">
    <property type="protein sequence ID" value="KAK1927065.1"/>
    <property type="molecule type" value="Genomic_DNA"/>
</dbReference>
<dbReference type="GO" id="GO:0005758">
    <property type="term" value="C:mitochondrial intermembrane space"/>
    <property type="evidence" value="ECO:0007669"/>
    <property type="project" value="UniProtKB-SubCell"/>
</dbReference>
<protein>
    <recommendedName>
        <fullName evidence="13">Peroxidase</fullName>
        <ecNumber evidence="13">1.11.1.-</ecNumber>
    </recommendedName>
</protein>
<keyword evidence="10" id="KW-0408">Iron</keyword>
<dbReference type="Gene3D" id="1.10.420.10">
    <property type="entry name" value="Peroxidase, domain 2"/>
    <property type="match status" value="1"/>
</dbReference>
<comment type="catalytic activity">
    <reaction evidence="12">
        <text>2 Fe(II)-[cytochrome c] + H2O2 + 2 H(+) = 2 Fe(III)-[cytochrome c] + 2 H2O</text>
        <dbReference type="Rhea" id="RHEA:16581"/>
        <dbReference type="Rhea" id="RHEA-COMP:10350"/>
        <dbReference type="Rhea" id="RHEA-COMP:14399"/>
        <dbReference type="ChEBI" id="CHEBI:15377"/>
        <dbReference type="ChEBI" id="CHEBI:15378"/>
        <dbReference type="ChEBI" id="CHEBI:16240"/>
        <dbReference type="ChEBI" id="CHEBI:29033"/>
        <dbReference type="ChEBI" id="CHEBI:29034"/>
        <dbReference type="EC" id="1.11.1.5"/>
    </reaction>
</comment>
<evidence type="ECO:0000256" key="6">
    <source>
        <dbReference type="ARBA" id="ARBA00022617"/>
    </source>
</evidence>
<gene>
    <name evidence="16" type="ORF">DB88DRAFT_507168</name>
</gene>
<dbReference type="Gene3D" id="1.10.520.10">
    <property type="match status" value="1"/>
</dbReference>
<evidence type="ECO:0000256" key="3">
    <source>
        <dbReference type="ARBA" id="ARBA00004569"/>
    </source>
</evidence>
<dbReference type="FunFam" id="1.10.520.10:FF:000005">
    <property type="entry name" value="Cytochrome c peroxidase"/>
    <property type="match status" value="1"/>
</dbReference>
<dbReference type="GO" id="GO:0042744">
    <property type="term" value="P:hydrogen peroxide catabolic process"/>
    <property type="evidence" value="ECO:0007669"/>
    <property type="project" value="TreeGrafter"/>
</dbReference>
<dbReference type="GO" id="GO:0000302">
    <property type="term" value="P:response to reactive oxygen species"/>
    <property type="evidence" value="ECO:0007669"/>
    <property type="project" value="TreeGrafter"/>
</dbReference>
<dbReference type="GO" id="GO:0004130">
    <property type="term" value="F:cytochrome-c peroxidase activity"/>
    <property type="evidence" value="ECO:0007669"/>
    <property type="project" value="UniProtKB-EC"/>
</dbReference>
<evidence type="ECO:0000256" key="4">
    <source>
        <dbReference type="ARBA" id="ARBA00005997"/>
    </source>
</evidence>
<dbReference type="PRINTS" id="PR00458">
    <property type="entry name" value="PEROXIDASE"/>
</dbReference>
<name>A0AAD9L8E5_PAPLA</name>
<dbReference type="InterPro" id="IPR010255">
    <property type="entry name" value="Haem_peroxidase_sf"/>
</dbReference>
<dbReference type="InterPro" id="IPR002207">
    <property type="entry name" value="Peroxidase_I"/>
</dbReference>
<comment type="caution">
    <text evidence="16">The sequence shown here is derived from an EMBL/GenBank/DDBJ whole genome shotgun (WGS) entry which is preliminary data.</text>
</comment>
<comment type="function">
    <text evidence="1">Destroys radicals which are normally produced within the cells and which are toxic to biological systems.</text>
</comment>
<dbReference type="GO" id="GO:0020037">
    <property type="term" value="F:heme binding"/>
    <property type="evidence" value="ECO:0007669"/>
    <property type="project" value="UniProtKB-UniRule"/>
</dbReference>
<dbReference type="PRINTS" id="PR00459">
    <property type="entry name" value="ASPEROXIDASE"/>
</dbReference>
<evidence type="ECO:0000256" key="5">
    <source>
        <dbReference type="ARBA" id="ARBA00022559"/>
    </source>
</evidence>
<keyword evidence="8" id="KW-0809">Transit peptide</keyword>
<evidence type="ECO:0000256" key="10">
    <source>
        <dbReference type="ARBA" id="ARBA00023004"/>
    </source>
</evidence>
<dbReference type="SUPFAM" id="SSF48113">
    <property type="entry name" value="Heme-dependent peroxidases"/>
    <property type="match status" value="1"/>
</dbReference>
<keyword evidence="11" id="KW-0496">Mitochondrion</keyword>
<sequence>MSKVNEGDYNGIREEIKKVLKQPGYDDGSAGPVFVRLAWHASGTFSLVEHNGGSNGAGMRFEPESVDPANAGLTHAINFLLPIQAANPWISHADLWTLAGVTAIQAMGGPEIPWQPGRSDYESKEAATSHRGNVGDRLPDGAKDADHLRQVFGRMGYSDQEIVALSGAHNLGRCHADRSGFDGPWVVNPTRFSNQYFKLLLTRKWKVREWDGPKQYETIVAGTRLMMLPTDMALIEDPKFKVWVEKYAADQNLFFKDFALAFGKLIELGVDRDDTRFAKLVNKAAAEGKPLDKVSPPSGGCPFAGALKRDAKL</sequence>
<dbReference type="GO" id="GO:0034599">
    <property type="term" value="P:cellular response to oxidative stress"/>
    <property type="evidence" value="ECO:0007669"/>
    <property type="project" value="InterPro"/>
</dbReference>
<keyword evidence="5 13" id="KW-0575">Peroxidase</keyword>
<dbReference type="PROSITE" id="PS50873">
    <property type="entry name" value="PEROXIDASE_4"/>
    <property type="match status" value="1"/>
</dbReference>
<dbReference type="PANTHER" id="PTHR31356">
    <property type="entry name" value="THYLAKOID LUMENAL 29 KDA PROTEIN, CHLOROPLASTIC-RELATED"/>
    <property type="match status" value="1"/>
</dbReference>
<evidence type="ECO:0000313" key="16">
    <source>
        <dbReference type="EMBL" id="KAK1927065.1"/>
    </source>
</evidence>
<dbReference type="PANTHER" id="PTHR31356:SF36">
    <property type="entry name" value="L-ASCORBATE PEROXIDASE 3"/>
    <property type="match status" value="1"/>
</dbReference>
<evidence type="ECO:0000256" key="1">
    <source>
        <dbReference type="ARBA" id="ARBA00003917"/>
    </source>
</evidence>
<keyword evidence="6" id="KW-0349">Heme</keyword>
<dbReference type="InterPro" id="IPR019794">
    <property type="entry name" value="Peroxidases_AS"/>
</dbReference>
<comment type="similarity">
    <text evidence="4">Belongs to the peroxidase family. Cytochrome c peroxidase subfamily.</text>
</comment>
<dbReference type="GO" id="GO:0005759">
    <property type="term" value="C:mitochondrial matrix"/>
    <property type="evidence" value="ECO:0007669"/>
    <property type="project" value="UniProtKB-SubCell"/>
</dbReference>
<proteinExistence type="inferred from homology"/>
<dbReference type="InterPro" id="IPR044831">
    <property type="entry name" value="Ccp1-like"/>
</dbReference>
<keyword evidence="17" id="KW-1185">Reference proteome</keyword>
<feature type="domain" description="Plant heme peroxidase family profile" evidence="15">
    <location>
        <begin position="90"/>
        <end position="313"/>
    </location>
</feature>
<reference evidence="16" key="1">
    <citation type="submission" date="2023-02" db="EMBL/GenBank/DDBJ databases">
        <title>Identification and recombinant expression of a fungal hydrolase from Papiliotrema laurentii that hydrolyzes apple cutin and clears colloidal polyester polyurethane.</title>
        <authorList>
            <consortium name="DOE Joint Genome Institute"/>
            <person name="Roman V.A."/>
            <person name="Bojanowski C."/>
            <person name="Crable B.R."/>
            <person name="Wagner D.N."/>
            <person name="Hung C.S."/>
            <person name="Nadeau L.J."/>
            <person name="Schratz L."/>
            <person name="Haridas S."/>
            <person name="Pangilinan J."/>
            <person name="Lipzen A."/>
            <person name="Na H."/>
            <person name="Yan M."/>
            <person name="Ng V."/>
            <person name="Grigoriev I.V."/>
            <person name="Spatafora J.W."/>
            <person name="Barlow D."/>
            <person name="Biffinger J."/>
            <person name="Kelley-Loughnane N."/>
            <person name="Varaljay V.A."/>
            <person name="Crookes-Goodson W.J."/>
        </authorList>
    </citation>
    <scope>NUCLEOTIDE SEQUENCE</scope>
    <source>
        <strain evidence="16">5307AH</strain>
    </source>
</reference>
<dbReference type="FunFam" id="1.10.420.10:FF:000009">
    <property type="entry name" value="Ascorbate peroxidase"/>
    <property type="match status" value="1"/>
</dbReference>
<evidence type="ECO:0000256" key="9">
    <source>
        <dbReference type="ARBA" id="ARBA00023002"/>
    </source>
</evidence>
<accession>A0AAD9L8E5</accession>
<dbReference type="InterPro" id="IPR002016">
    <property type="entry name" value="Haem_peroxidase"/>
</dbReference>
<dbReference type="Pfam" id="PF00141">
    <property type="entry name" value="peroxidase"/>
    <property type="match status" value="1"/>
</dbReference>
<evidence type="ECO:0000313" key="17">
    <source>
        <dbReference type="Proteomes" id="UP001182556"/>
    </source>
</evidence>
<feature type="compositionally biased region" description="Basic and acidic residues" evidence="14">
    <location>
        <begin position="119"/>
        <end position="140"/>
    </location>
</feature>
<dbReference type="AlphaFoldDB" id="A0AAD9L8E5"/>
<dbReference type="GO" id="GO:0046872">
    <property type="term" value="F:metal ion binding"/>
    <property type="evidence" value="ECO:0007669"/>
    <property type="project" value="UniProtKB-UniRule"/>
</dbReference>
<evidence type="ECO:0000256" key="14">
    <source>
        <dbReference type="SAM" id="MobiDB-lite"/>
    </source>
</evidence>
<dbReference type="PROSITE" id="PS00436">
    <property type="entry name" value="PEROXIDASE_2"/>
    <property type="match status" value="1"/>
</dbReference>
<comment type="subcellular location">
    <subcellularLocation>
        <location evidence="3">Mitochondrion intermembrane space</location>
    </subcellularLocation>
    <subcellularLocation>
        <location evidence="2">Mitochondrion matrix</location>
    </subcellularLocation>
</comment>
<evidence type="ECO:0000256" key="7">
    <source>
        <dbReference type="ARBA" id="ARBA00022723"/>
    </source>
</evidence>
<organism evidence="16 17">
    <name type="scientific">Papiliotrema laurentii</name>
    <name type="common">Cryptococcus laurentii</name>
    <dbReference type="NCBI Taxonomy" id="5418"/>
    <lineage>
        <taxon>Eukaryota</taxon>
        <taxon>Fungi</taxon>
        <taxon>Dikarya</taxon>
        <taxon>Basidiomycota</taxon>
        <taxon>Agaricomycotina</taxon>
        <taxon>Tremellomycetes</taxon>
        <taxon>Tremellales</taxon>
        <taxon>Rhynchogastremaceae</taxon>
        <taxon>Papiliotrema</taxon>
    </lineage>
</organism>
<evidence type="ECO:0000256" key="11">
    <source>
        <dbReference type="ARBA" id="ARBA00023128"/>
    </source>
</evidence>
<feature type="region of interest" description="Disordered" evidence="14">
    <location>
        <begin position="113"/>
        <end position="140"/>
    </location>
</feature>
<dbReference type="Proteomes" id="UP001182556">
    <property type="component" value="Unassembled WGS sequence"/>
</dbReference>
<evidence type="ECO:0000259" key="15">
    <source>
        <dbReference type="PROSITE" id="PS50873"/>
    </source>
</evidence>
<evidence type="ECO:0000256" key="2">
    <source>
        <dbReference type="ARBA" id="ARBA00004305"/>
    </source>
</evidence>
<evidence type="ECO:0000256" key="13">
    <source>
        <dbReference type="RuleBase" id="RU363051"/>
    </source>
</evidence>
<evidence type="ECO:0000256" key="8">
    <source>
        <dbReference type="ARBA" id="ARBA00022946"/>
    </source>
</evidence>
<dbReference type="EC" id="1.11.1.-" evidence="13"/>
<keyword evidence="9 13" id="KW-0560">Oxidoreductase</keyword>